<dbReference type="RefSeq" id="WP_161864021.1">
    <property type="nucleotide sequence ID" value="NZ_CP046620.1"/>
</dbReference>
<keyword evidence="1 3" id="KW-0597">Phosphoprotein</keyword>
<dbReference type="Gene3D" id="3.40.50.2300">
    <property type="match status" value="1"/>
</dbReference>
<dbReference type="GO" id="GO:0006355">
    <property type="term" value="P:regulation of DNA-templated transcription"/>
    <property type="evidence" value="ECO:0007669"/>
    <property type="project" value="InterPro"/>
</dbReference>
<dbReference type="PRINTS" id="PR00038">
    <property type="entry name" value="HTHLUXR"/>
</dbReference>
<dbReference type="PROSITE" id="PS00622">
    <property type="entry name" value="HTH_LUXR_1"/>
    <property type="match status" value="1"/>
</dbReference>
<reference evidence="6 7" key="1">
    <citation type="submission" date="2019-12" db="EMBL/GenBank/DDBJ databases">
        <title>Complete genome sequence of Algicella marina strain 9Alg 56(T) isolated from the red alga Tichocarpus crinitus.</title>
        <authorList>
            <person name="Kim S.-G."/>
            <person name="Nedashkovskaya O.I."/>
        </authorList>
    </citation>
    <scope>NUCLEOTIDE SEQUENCE [LARGE SCALE GENOMIC DNA]</scope>
    <source>
        <strain evidence="6 7">9Alg 56</strain>
    </source>
</reference>
<dbReference type="PROSITE" id="PS50043">
    <property type="entry name" value="HTH_LUXR_2"/>
    <property type="match status" value="1"/>
</dbReference>
<evidence type="ECO:0000313" key="6">
    <source>
        <dbReference type="EMBL" id="QHQ37457.1"/>
    </source>
</evidence>
<dbReference type="SMART" id="SM00421">
    <property type="entry name" value="HTH_LUXR"/>
    <property type="match status" value="1"/>
</dbReference>
<dbReference type="InterPro" id="IPR001789">
    <property type="entry name" value="Sig_transdc_resp-reg_receiver"/>
</dbReference>
<dbReference type="SUPFAM" id="SSF46894">
    <property type="entry name" value="C-terminal effector domain of the bipartite response regulators"/>
    <property type="match status" value="1"/>
</dbReference>
<dbReference type="InterPro" id="IPR016032">
    <property type="entry name" value="Sig_transdc_resp-reg_C-effctor"/>
</dbReference>
<accession>A0A6P1T5Z0</accession>
<dbReference type="Pfam" id="PF00072">
    <property type="entry name" value="Response_reg"/>
    <property type="match status" value="1"/>
</dbReference>
<dbReference type="SUPFAM" id="SSF52172">
    <property type="entry name" value="CheY-like"/>
    <property type="match status" value="1"/>
</dbReference>
<evidence type="ECO:0000259" key="5">
    <source>
        <dbReference type="PROSITE" id="PS50110"/>
    </source>
</evidence>
<dbReference type="InterPro" id="IPR058245">
    <property type="entry name" value="NreC/VraR/RcsB-like_REC"/>
</dbReference>
<dbReference type="PANTHER" id="PTHR45566:SF1">
    <property type="entry name" value="HTH-TYPE TRANSCRIPTIONAL REGULATOR YHJB-RELATED"/>
    <property type="match status" value="1"/>
</dbReference>
<evidence type="ECO:0000313" key="7">
    <source>
        <dbReference type="Proteomes" id="UP000464495"/>
    </source>
</evidence>
<evidence type="ECO:0000256" key="1">
    <source>
        <dbReference type="ARBA" id="ARBA00022553"/>
    </source>
</evidence>
<dbReference type="KEGG" id="amaq:GO499_15670"/>
<gene>
    <name evidence="6" type="ORF">GO499_15670</name>
</gene>
<dbReference type="InterPro" id="IPR036388">
    <property type="entry name" value="WH-like_DNA-bd_sf"/>
</dbReference>
<dbReference type="Gene3D" id="1.10.10.10">
    <property type="entry name" value="Winged helix-like DNA-binding domain superfamily/Winged helix DNA-binding domain"/>
    <property type="match status" value="1"/>
</dbReference>
<dbReference type="AlphaFoldDB" id="A0A6P1T5Z0"/>
<dbReference type="PANTHER" id="PTHR45566">
    <property type="entry name" value="HTH-TYPE TRANSCRIPTIONAL REGULATOR YHJB-RELATED"/>
    <property type="match status" value="1"/>
</dbReference>
<feature type="domain" description="Response regulatory" evidence="5">
    <location>
        <begin position="15"/>
        <end position="132"/>
    </location>
</feature>
<keyword evidence="2" id="KW-0238">DNA-binding</keyword>
<name>A0A6P1T5Z0_9RHOB</name>
<dbReference type="EMBL" id="CP046620">
    <property type="protein sequence ID" value="QHQ37457.1"/>
    <property type="molecule type" value="Genomic_DNA"/>
</dbReference>
<sequence length="240" mass="26115">MISEKETHTKVIIQSVLVIDDHPLYCDALASSLERIYDARSIKKANSLNEGLKLVGARFSPDLVILDLRLPDVTGLSGFLKIKDKLPDVPVLVISAESSTEAIQAMMSAGAAGFVTKDSSHKVLQEALMTIREGRKYLPAQYSSSARPTPEEMSAQEIAQRIADLTPQQSRIMRLICAGKPNKQIAYELSLAEATVKAHITALLRRLGVNNRTQAAVLVRSASFDENSSLSEADARALLS</sequence>
<dbReference type="InterPro" id="IPR011006">
    <property type="entry name" value="CheY-like_superfamily"/>
</dbReference>
<protein>
    <submittedName>
        <fullName evidence="6">Response regulator</fullName>
    </submittedName>
</protein>
<dbReference type="GO" id="GO:0000160">
    <property type="term" value="P:phosphorelay signal transduction system"/>
    <property type="evidence" value="ECO:0007669"/>
    <property type="project" value="InterPro"/>
</dbReference>
<organism evidence="6 7">
    <name type="scientific">Algicella marina</name>
    <dbReference type="NCBI Taxonomy" id="2683284"/>
    <lineage>
        <taxon>Bacteria</taxon>
        <taxon>Pseudomonadati</taxon>
        <taxon>Pseudomonadota</taxon>
        <taxon>Alphaproteobacteria</taxon>
        <taxon>Rhodobacterales</taxon>
        <taxon>Paracoccaceae</taxon>
        <taxon>Algicella</taxon>
    </lineage>
</organism>
<evidence type="ECO:0000259" key="4">
    <source>
        <dbReference type="PROSITE" id="PS50043"/>
    </source>
</evidence>
<proteinExistence type="predicted"/>
<dbReference type="Proteomes" id="UP000464495">
    <property type="component" value="Chromosome"/>
</dbReference>
<feature type="modified residue" description="4-aspartylphosphate" evidence="3">
    <location>
        <position position="67"/>
    </location>
</feature>
<feature type="domain" description="HTH luxR-type" evidence="4">
    <location>
        <begin position="158"/>
        <end position="223"/>
    </location>
</feature>
<dbReference type="CDD" id="cd06170">
    <property type="entry name" value="LuxR_C_like"/>
    <property type="match status" value="1"/>
</dbReference>
<dbReference type="InterPro" id="IPR000792">
    <property type="entry name" value="Tscrpt_reg_LuxR_C"/>
</dbReference>
<dbReference type="CDD" id="cd17535">
    <property type="entry name" value="REC_NarL-like"/>
    <property type="match status" value="1"/>
</dbReference>
<dbReference type="SMART" id="SM00448">
    <property type="entry name" value="REC"/>
    <property type="match status" value="1"/>
</dbReference>
<dbReference type="PROSITE" id="PS50110">
    <property type="entry name" value="RESPONSE_REGULATORY"/>
    <property type="match status" value="1"/>
</dbReference>
<dbReference type="Pfam" id="PF00196">
    <property type="entry name" value="GerE"/>
    <property type="match status" value="1"/>
</dbReference>
<dbReference type="GO" id="GO:0003677">
    <property type="term" value="F:DNA binding"/>
    <property type="evidence" value="ECO:0007669"/>
    <property type="project" value="UniProtKB-KW"/>
</dbReference>
<evidence type="ECO:0000256" key="3">
    <source>
        <dbReference type="PROSITE-ProRule" id="PRU00169"/>
    </source>
</evidence>
<evidence type="ECO:0000256" key="2">
    <source>
        <dbReference type="ARBA" id="ARBA00023125"/>
    </source>
</evidence>
<dbReference type="InterPro" id="IPR051015">
    <property type="entry name" value="EvgA-like"/>
</dbReference>
<keyword evidence="7" id="KW-1185">Reference proteome</keyword>